<dbReference type="Pfam" id="PF05368">
    <property type="entry name" value="NmrA"/>
    <property type="match status" value="1"/>
</dbReference>
<dbReference type="InterPro" id="IPR036291">
    <property type="entry name" value="NAD(P)-bd_dom_sf"/>
</dbReference>
<feature type="domain" description="NmrA-like" evidence="3">
    <location>
        <begin position="2"/>
        <end position="244"/>
    </location>
</feature>
<dbReference type="EMBL" id="MU864959">
    <property type="protein sequence ID" value="KAK4463433.1"/>
    <property type="molecule type" value="Genomic_DNA"/>
</dbReference>
<evidence type="ECO:0000313" key="5">
    <source>
        <dbReference type="Proteomes" id="UP001321749"/>
    </source>
</evidence>
<dbReference type="InterPro" id="IPR051609">
    <property type="entry name" value="NmrA/Isoflavone_reductase-like"/>
</dbReference>
<dbReference type="SUPFAM" id="SSF51735">
    <property type="entry name" value="NAD(P)-binding Rossmann-fold domains"/>
    <property type="match status" value="1"/>
</dbReference>
<keyword evidence="1" id="KW-0521">NADP</keyword>
<dbReference type="Proteomes" id="UP001321749">
    <property type="component" value="Unassembled WGS sequence"/>
</dbReference>
<keyword evidence="2" id="KW-0560">Oxidoreductase</keyword>
<dbReference type="Gene3D" id="3.40.50.720">
    <property type="entry name" value="NAD(P)-binding Rossmann-like Domain"/>
    <property type="match status" value="1"/>
</dbReference>
<dbReference type="GO" id="GO:0016491">
    <property type="term" value="F:oxidoreductase activity"/>
    <property type="evidence" value="ECO:0007669"/>
    <property type="project" value="UniProtKB-KW"/>
</dbReference>
<dbReference type="PANTHER" id="PTHR47706:SF9">
    <property type="entry name" value="NMRA-LIKE DOMAIN-CONTAINING PROTEIN-RELATED"/>
    <property type="match status" value="1"/>
</dbReference>
<dbReference type="InterPro" id="IPR008030">
    <property type="entry name" value="NmrA-like"/>
</dbReference>
<name>A0AAV9HSU3_9PEZI</name>
<accession>A0AAV9HSU3</accession>
<organism evidence="4 5">
    <name type="scientific">Cladorrhinum samala</name>
    <dbReference type="NCBI Taxonomy" id="585594"/>
    <lineage>
        <taxon>Eukaryota</taxon>
        <taxon>Fungi</taxon>
        <taxon>Dikarya</taxon>
        <taxon>Ascomycota</taxon>
        <taxon>Pezizomycotina</taxon>
        <taxon>Sordariomycetes</taxon>
        <taxon>Sordariomycetidae</taxon>
        <taxon>Sordariales</taxon>
        <taxon>Podosporaceae</taxon>
        <taxon>Cladorrhinum</taxon>
    </lineage>
</organism>
<evidence type="ECO:0000313" key="4">
    <source>
        <dbReference type="EMBL" id="KAK4463433.1"/>
    </source>
</evidence>
<reference evidence="4" key="1">
    <citation type="journal article" date="2023" name="Mol. Phylogenet. Evol.">
        <title>Genome-scale phylogeny and comparative genomics of the fungal order Sordariales.</title>
        <authorList>
            <person name="Hensen N."/>
            <person name="Bonometti L."/>
            <person name="Westerberg I."/>
            <person name="Brannstrom I.O."/>
            <person name="Guillou S."/>
            <person name="Cros-Aarteil S."/>
            <person name="Calhoun S."/>
            <person name="Haridas S."/>
            <person name="Kuo A."/>
            <person name="Mondo S."/>
            <person name="Pangilinan J."/>
            <person name="Riley R."/>
            <person name="LaButti K."/>
            <person name="Andreopoulos B."/>
            <person name="Lipzen A."/>
            <person name="Chen C."/>
            <person name="Yan M."/>
            <person name="Daum C."/>
            <person name="Ng V."/>
            <person name="Clum A."/>
            <person name="Steindorff A."/>
            <person name="Ohm R.A."/>
            <person name="Martin F."/>
            <person name="Silar P."/>
            <person name="Natvig D.O."/>
            <person name="Lalanne C."/>
            <person name="Gautier V."/>
            <person name="Ament-Velasquez S.L."/>
            <person name="Kruys A."/>
            <person name="Hutchinson M.I."/>
            <person name="Powell A.J."/>
            <person name="Barry K."/>
            <person name="Miller A.N."/>
            <person name="Grigoriev I.V."/>
            <person name="Debuchy R."/>
            <person name="Gladieux P."/>
            <person name="Hiltunen Thoren M."/>
            <person name="Johannesson H."/>
        </authorList>
    </citation>
    <scope>NUCLEOTIDE SEQUENCE</scope>
    <source>
        <strain evidence="4">PSN324</strain>
    </source>
</reference>
<reference evidence="4" key="2">
    <citation type="submission" date="2023-06" db="EMBL/GenBank/DDBJ databases">
        <authorList>
            <consortium name="Lawrence Berkeley National Laboratory"/>
            <person name="Mondo S.J."/>
            <person name="Hensen N."/>
            <person name="Bonometti L."/>
            <person name="Westerberg I."/>
            <person name="Brannstrom I.O."/>
            <person name="Guillou S."/>
            <person name="Cros-Aarteil S."/>
            <person name="Calhoun S."/>
            <person name="Haridas S."/>
            <person name="Kuo A."/>
            <person name="Pangilinan J."/>
            <person name="Riley R."/>
            <person name="Labutti K."/>
            <person name="Andreopoulos B."/>
            <person name="Lipzen A."/>
            <person name="Chen C."/>
            <person name="Yanf M."/>
            <person name="Daum C."/>
            <person name="Ng V."/>
            <person name="Clum A."/>
            <person name="Steindorff A."/>
            <person name="Ohm R."/>
            <person name="Martin F."/>
            <person name="Silar P."/>
            <person name="Natvig D."/>
            <person name="Lalanne C."/>
            <person name="Gautier V."/>
            <person name="Ament-Velasquez S.L."/>
            <person name="Kruys A."/>
            <person name="Hutchinson M.I."/>
            <person name="Powell A.J."/>
            <person name="Barry K."/>
            <person name="Miller A.N."/>
            <person name="Grigoriev I.V."/>
            <person name="Debuchy R."/>
            <person name="Gladieux P."/>
            <person name="Thoren M.H."/>
            <person name="Johannesson H."/>
        </authorList>
    </citation>
    <scope>NUCLEOTIDE SEQUENCE</scope>
    <source>
        <strain evidence="4">PSN324</strain>
    </source>
</reference>
<sequence length="306" mass="34378">MLVLVAGATGNLGQKLIQSLHDRGHQVRALARNPSKLDATLQAKLESFVPFKNYYDIEALERGCHGVDAVVCAYNGVPELHLDGQLLLLRAAERAGIKRYVAATWNCDWRDMALGMHESYDPILCFHQQAKLSSTIKPLYIFCGAFAEVFFSSPGHGDFSPANHGVWDPETKTMDIWGSEDQAWQLTTERDAAEFTAEIVGRDDAPQGGYWSVCSGEYSLKDIATVYEKVRGRKVCKQHQGSVEELRATALEARKKGSKQNYFEYIGYFYQLYTYDGTWTLKALDNEKLGVEVTSLERFLQENPSL</sequence>
<evidence type="ECO:0000256" key="1">
    <source>
        <dbReference type="ARBA" id="ARBA00022857"/>
    </source>
</evidence>
<dbReference type="PANTHER" id="PTHR47706">
    <property type="entry name" value="NMRA-LIKE FAMILY PROTEIN"/>
    <property type="match status" value="1"/>
</dbReference>
<gene>
    <name evidence="4" type="ORF">QBC42DRAFT_265560</name>
</gene>
<protein>
    <submittedName>
        <fullName evidence="4">Nad p-binding protein</fullName>
    </submittedName>
</protein>
<dbReference type="AlphaFoldDB" id="A0AAV9HSU3"/>
<evidence type="ECO:0000256" key="2">
    <source>
        <dbReference type="ARBA" id="ARBA00023002"/>
    </source>
</evidence>
<keyword evidence="5" id="KW-1185">Reference proteome</keyword>
<evidence type="ECO:0000259" key="3">
    <source>
        <dbReference type="Pfam" id="PF05368"/>
    </source>
</evidence>
<comment type="caution">
    <text evidence="4">The sequence shown here is derived from an EMBL/GenBank/DDBJ whole genome shotgun (WGS) entry which is preliminary data.</text>
</comment>
<proteinExistence type="predicted"/>